<dbReference type="Proteomes" id="UP000499080">
    <property type="component" value="Unassembled WGS sequence"/>
</dbReference>
<protein>
    <submittedName>
        <fullName evidence="1">Uncharacterized protein</fullName>
    </submittedName>
</protein>
<proteinExistence type="predicted"/>
<sequence length="102" mass="11552">MRCDELELSKPIGGPRTNRDKARIPCLLYITFLKQHESCLHTVSPMEKDNGNGWGVHMQRPLATNSRTEARYSGIKALTMVCCAPLLNLLDFSYLFKCHGLE</sequence>
<reference evidence="1 2" key="1">
    <citation type="journal article" date="2019" name="Sci. Rep.">
        <title>Orb-weaving spider Araneus ventricosus genome elucidates the spidroin gene catalogue.</title>
        <authorList>
            <person name="Kono N."/>
            <person name="Nakamura H."/>
            <person name="Ohtoshi R."/>
            <person name="Moran D.A.P."/>
            <person name="Shinohara A."/>
            <person name="Yoshida Y."/>
            <person name="Fujiwara M."/>
            <person name="Mori M."/>
            <person name="Tomita M."/>
            <person name="Arakawa K."/>
        </authorList>
    </citation>
    <scope>NUCLEOTIDE SEQUENCE [LARGE SCALE GENOMIC DNA]</scope>
</reference>
<evidence type="ECO:0000313" key="1">
    <source>
        <dbReference type="EMBL" id="GBN17727.1"/>
    </source>
</evidence>
<gene>
    <name evidence="1" type="ORF">AVEN_221258_1</name>
</gene>
<keyword evidence="2" id="KW-1185">Reference proteome</keyword>
<accession>A0A4Y2LWF9</accession>
<organism evidence="1 2">
    <name type="scientific">Araneus ventricosus</name>
    <name type="common">Orbweaver spider</name>
    <name type="synonym">Epeira ventricosa</name>
    <dbReference type="NCBI Taxonomy" id="182803"/>
    <lineage>
        <taxon>Eukaryota</taxon>
        <taxon>Metazoa</taxon>
        <taxon>Ecdysozoa</taxon>
        <taxon>Arthropoda</taxon>
        <taxon>Chelicerata</taxon>
        <taxon>Arachnida</taxon>
        <taxon>Araneae</taxon>
        <taxon>Araneomorphae</taxon>
        <taxon>Entelegynae</taxon>
        <taxon>Araneoidea</taxon>
        <taxon>Araneidae</taxon>
        <taxon>Araneus</taxon>
    </lineage>
</organism>
<evidence type="ECO:0000313" key="2">
    <source>
        <dbReference type="Proteomes" id="UP000499080"/>
    </source>
</evidence>
<dbReference type="AlphaFoldDB" id="A0A4Y2LWF9"/>
<comment type="caution">
    <text evidence="1">The sequence shown here is derived from an EMBL/GenBank/DDBJ whole genome shotgun (WGS) entry which is preliminary data.</text>
</comment>
<name>A0A4Y2LWF9_ARAVE</name>
<dbReference type="EMBL" id="BGPR01006291">
    <property type="protein sequence ID" value="GBN17727.1"/>
    <property type="molecule type" value="Genomic_DNA"/>
</dbReference>